<comment type="caution">
    <text evidence="1">The sequence shown here is derived from an EMBL/GenBank/DDBJ whole genome shotgun (WGS) entry which is preliminary data.</text>
</comment>
<dbReference type="PANTHER" id="PTHR42354:SF1">
    <property type="entry name" value="C2H2-TYPE DOMAIN-CONTAINING PROTEIN"/>
    <property type="match status" value="1"/>
</dbReference>
<proteinExistence type="predicted"/>
<dbReference type="AlphaFoldDB" id="A0A9P4MSY3"/>
<reference evidence="1" key="1">
    <citation type="journal article" date="2020" name="Stud. Mycol.">
        <title>101 Dothideomycetes genomes: a test case for predicting lifestyles and emergence of pathogens.</title>
        <authorList>
            <person name="Haridas S."/>
            <person name="Albert R."/>
            <person name="Binder M."/>
            <person name="Bloem J."/>
            <person name="Labutti K."/>
            <person name="Salamov A."/>
            <person name="Andreopoulos B."/>
            <person name="Baker S."/>
            <person name="Barry K."/>
            <person name="Bills G."/>
            <person name="Bluhm B."/>
            <person name="Cannon C."/>
            <person name="Castanera R."/>
            <person name="Culley D."/>
            <person name="Daum C."/>
            <person name="Ezra D."/>
            <person name="Gonzalez J."/>
            <person name="Henrissat B."/>
            <person name="Kuo A."/>
            <person name="Liang C."/>
            <person name="Lipzen A."/>
            <person name="Lutzoni F."/>
            <person name="Magnuson J."/>
            <person name="Mondo S."/>
            <person name="Nolan M."/>
            <person name="Ohm R."/>
            <person name="Pangilinan J."/>
            <person name="Park H.-J."/>
            <person name="Ramirez L."/>
            <person name="Alfaro M."/>
            <person name="Sun H."/>
            <person name="Tritt A."/>
            <person name="Yoshinaga Y."/>
            <person name="Zwiers L.-H."/>
            <person name="Turgeon B."/>
            <person name="Goodwin S."/>
            <person name="Spatafora J."/>
            <person name="Crous P."/>
            <person name="Grigoriev I."/>
        </authorList>
    </citation>
    <scope>NUCLEOTIDE SEQUENCE</scope>
    <source>
        <strain evidence="1">ATCC 74209</strain>
    </source>
</reference>
<gene>
    <name evidence="1" type="ORF">GQ43DRAFT_370215</name>
</gene>
<evidence type="ECO:0000313" key="2">
    <source>
        <dbReference type="Proteomes" id="UP000799536"/>
    </source>
</evidence>
<protein>
    <recommendedName>
        <fullName evidence="3">C2H2-type domain-containing protein</fullName>
    </recommendedName>
</protein>
<evidence type="ECO:0008006" key="3">
    <source>
        <dbReference type="Google" id="ProtNLM"/>
    </source>
</evidence>
<sequence length="400" mass="46227">MSNTSDAWEKDNWTAFAVWDIDRTFQQSYDAYKQVVKKNKKIRHRLVECFGLRPTEDDELAKSLTLGRKIHDIMETGRNALGSRFEKGDSTCHAIISAQLLRTHQEILIPILDYSLAPNPSKTIFPDTLKTAIITAAKSVRRTTLHALRAQLDRMRTWHLSLLPLPRLSVTFCPYAAAIQKDSRKRPFVTKKVKPHDRYDEREICPHCYIHIAVSAHSGLPDARRILFQSHLQPQLGQDAKFACESCYKEFDSSYGFLDHVFQREIGSERSCLKRWTFSSPDLHQVYRSSYVGSEKTVVEACLKKCLSREVRRMKTLSKMELEDEKKGYYSLSSKALSSRTLVGSVPEEKDWDIEIQERERYLKQRRRVERDPTSFLFSSVRSSVRSGIHGLGRESYSRG</sequence>
<organism evidence="1 2">
    <name type="scientific">Delitschia confertaspora ATCC 74209</name>
    <dbReference type="NCBI Taxonomy" id="1513339"/>
    <lineage>
        <taxon>Eukaryota</taxon>
        <taxon>Fungi</taxon>
        <taxon>Dikarya</taxon>
        <taxon>Ascomycota</taxon>
        <taxon>Pezizomycotina</taxon>
        <taxon>Dothideomycetes</taxon>
        <taxon>Pleosporomycetidae</taxon>
        <taxon>Pleosporales</taxon>
        <taxon>Delitschiaceae</taxon>
        <taxon>Delitschia</taxon>
    </lineage>
</organism>
<dbReference type="EMBL" id="ML993955">
    <property type="protein sequence ID" value="KAF2201951.1"/>
    <property type="molecule type" value="Genomic_DNA"/>
</dbReference>
<keyword evidence="2" id="KW-1185">Reference proteome</keyword>
<accession>A0A9P4MSY3</accession>
<dbReference type="OrthoDB" id="3724701at2759"/>
<dbReference type="PANTHER" id="PTHR42354">
    <property type="entry name" value="C2H2-TYPE DOMAIN-CONTAINING PROTEIN"/>
    <property type="match status" value="1"/>
</dbReference>
<evidence type="ECO:0000313" key="1">
    <source>
        <dbReference type="EMBL" id="KAF2201951.1"/>
    </source>
</evidence>
<dbReference type="Proteomes" id="UP000799536">
    <property type="component" value="Unassembled WGS sequence"/>
</dbReference>
<name>A0A9P4MSY3_9PLEO</name>